<sequence>MLSSTIYVLCIVHLLNTSHELNGPKIIGTLIATIVMSGDEFKTALAKSDGDNGSSIADLVIFRVALGVVSLVLAIEMYVYIRLYLHLKAVRQIPSR</sequence>
<evidence type="ECO:0000256" key="1">
    <source>
        <dbReference type="SAM" id="Phobius"/>
    </source>
</evidence>
<dbReference type="AlphaFoldDB" id="A0A0R3PMB0"/>
<keyword evidence="3" id="KW-1185">Reference proteome</keyword>
<evidence type="ECO:0000313" key="3">
    <source>
        <dbReference type="Proteomes" id="UP000267027"/>
    </source>
</evidence>
<feature type="transmembrane region" description="Helical" evidence="1">
    <location>
        <begin position="60"/>
        <end position="81"/>
    </location>
</feature>
<organism evidence="4">
    <name type="scientific">Angiostrongylus costaricensis</name>
    <name type="common">Nematode worm</name>
    <dbReference type="NCBI Taxonomy" id="334426"/>
    <lineage>
        <taxon>Eukaryota</taxon>
        <taxon>Metazoa</taxon>
        <taxon>Ecdysozoa</taxon>
        <taxon>Nematoda</taxon>
        <taxon>Chromadorea</taxon>
        <taxon>Rhabditida</taxon>
        <taxon>Rhabditina</taxon>
        <taxon>Rhabditomorpha</taxon>
        <taxon>Strongyloidea</taxon>
        <taxon>Metastrongylidae</taxon>
        <taxon>Angiostrongylus</taxon>
    </lineage>
</organism>
<reference evidence="4" key="1">
    <citation type="submission" date="2017-02" db="UniProtKB">
        <authorList>
            <consortium name="WormBaseParasite"/>
        </authorList>
    </citation>
    <scope>IDENTIFICATION</scope>
</reference>
<name>A0A0R3PMB0_ANGCS</name>
<dbReference type="WBParaSite" id="ACOC_0000600801-mRNA-1">
    <property type="protein sequence ID" value="ACOC_0000600801-mRNA-1"/>
    <property type="gene ID" value="ACOC_0000600801"/>
</dbReference>
<evidence type="ECO:0000313" key="2">
    <source>
        <dbReference type="EMBL" id="VDM57594.1"/>
    </source>
</evidence>
<dbReference type="OMA" id="LAMEMYV"/>
<protein>
    <submittedName>
        <fullName evidence="4">Neur_chan_memb domain-containing protein</fullName>
    </submittedName>
</protein>
<gene>
    <name evidence="2" type="ORF">ACOC_LOCUS6009</name>
</gene>
<reference evidence="2 3" key="2">
    <citation type="submission" date="2018-11" db="EMBL/GenBank/DDBJ databases">
        <authorList>
            <consortium name="Pathogen Informatics"/>
        </authorList>
    </citation>
    <scope>NUCLEOTIDE SEQUENCE [LARGE SCALE GENOMIC DNA]</scope>
    <source>
        <strain evidence="2 3">Costa Rica</strain>
    </source>
</reference>
<evidence type="ECO:0000313" key="4">
    <source>
        <dbReference type="WBParaSite" id="ACOC_0000600801-mRNA-1"/>
    </source>
</evidence>
<keyword evidence="1" id="KW-0472">Membrane</keyword>
<dbReference type="EMBL" id="UYYA01003913">
    <property type="protein sequence ID" value="VDM57594.1"/>
    <property type="molecule type" value="Genomic_DNA"/>
</dbReference>
<keyword evidence="1" id="KW-0812">Transmembrane</keyword>
<proteinExistence type="predicted"/>
<accession>A0A0R3PMB0</accession>
<dbReference type="Proteomes" id="UP000267027">
    <property type="component" value="Unassembled WGS sequence"/>
</dbReference>
<dbReference type="OrthoDB" id="5869236at2759"/>
<keyword evidence="1" id="KW-1133">Transmembrane helix</keyword>